<name>A0A133MHB8_CLOPF</name>
<protein>
    <submittedName>
        <fullName evidence="1">Uncharacterized protein</fullName>
    </submittedName>
</protein>
<gene>
    <name evidence="1" type="ORF">HMPREF3222_03278</name>
</gene>
<evidence type="ECO:0000313" key="2">
    <source>
        <dbReference type="Proteomes" id="UP000070646"/>
    </source>
</evidence>
<reference evidence="1 2" key="1">
    <citation type="submission" date="2016-01" db="EMBL/GenBank/DDBJ databases">
        <authorList>
            <person name="Oliw E.H."/>
        </authorList>
    </citation>
    <scope>NUCLEOTIDE SEQUENCE [LARGE SCALE GENOMIC DNA]</scope>
    <source>
        <strain evidence="1 2">MJR7757A</strain>
    </source>
</reference>
<organism evidence="1 2">
    <name type="scientific">Clostridium perfringens</name>
    <dbReference type="NCBI Taxonomy" id="1502"/>
    <lineage>
        <taxon>Bacteria</taxon>
        <taxon>Bacillati</taxon>
        <taxon>Bacillota</taxon>
        <taxon>Clostridia</taxon>
        <taxon>Eubacteriales</taxon>
        <taxon>Clostridiaceae</taxon>
        <taxon>Clostridium</taxon>
    </lineage>
</organism>
<dbReference type="Proteomes" id="UP000070646">
    <property type="component" value="Unassembled WGS sequence"/>
</dbReference>
<accession>A0A133MHB8</accession>
<dbReference type="AlphaFoldDB" id="A0A133MHB8"/>
<feature type="non-terminal residue" evidence="1">
    <location>
        <position position="99"/>
    </location>
</feature>
<proteinExistence type="predicted"/>
<sequence>MNYNTTYQHKDYQSFKNKVDIIKQYKIGGFKMIDLNKIVNETLANLAEEKFVEKVVKERLEKTITEIVDDVFREYGEFGIKLKDYIENNLNVNLERLGL</sequence>
<evidence type="ECO:0000313" key="1">
    <source>
        <dbReference type="EMBL" id="KXA03466.1"/>
    </source>
</evidence>
<comment type="caution">
    <text evidence="1">The sequence shown here is derived from an EMBL/GenBank/DDBJ whole genome shotgun (WGS) entry which is preliminary data.</text>
</comment>
<dbReference type="EMBL" id="LRPU01000241">
    <property type="protein sequence ID" value="KXA03466.1"/>
    <property type="molecule type" value="Genomic_DNA"/>
</dbReference>